<protein>
    <recommendedName>
        <fullName evidence="4">2-dehydropantoate 2-reductase</fullName>
        <ecNumber evidence="4">1.1.1.169</ecNumber>
    </recommendedName>
    <alternativeName>
        <fullName evidence="4">Ketopantoate reductase</fullName>
    </alternativeName>
</protein>
<dbReference type="NCBIfam" id="TIGR00745">
    <property type="entry name" value="apbA_panE"/>
    <property type="match status" value="1"/>
</dbReference>
<dbReference type="AlphaFoldDB" id="A0A4R2RJE4"/>
<dbReference type="FunFam" id="3.40.50.720:FF:000307">
    <property type="entry name" value="2-dehydropantoate 2-reductase"/>
    <property type="match status" value="1"/>
</dbReference>
<dbReference type="PANTHER" id="PTHR21708">
    <property type="entry name" value="PROBABLE 2-DEHYDROPANTOATE 2-REDUCTASE"/>
    <property type="match status" value="1"/>
</dbReference>
<dbReference type="InterPro" id="IPR013752">
    <property type="entry name" value="KPA_reductase"/>
</dbReference>
<evidence type="ECO:0000313" key="8">
    <source>
        <dbReference type="Proteomes" id="UP000294813"/>
    </source>
</evidence>
<sequence>MRVAVVGLGGVGGYFGGYLARYGQEHREHEVCFLARGKHLQAIQEKGLLVKGQDQEFVAVPALATDKAEAIGPVDVVLFCTKGYDLEATAEQIRPIVQATTVVIPLLNGVDNAERLQAVLPEAQVVNGCCYIFSWIAGPGEIVQSGPHSRMVFGLNGEGADTGLKEKLQAFEALCKAASIRAKFTTAIEEAVWMKYLMICAMGGATAYYGEPVGEVRKGPEKRALLTGLLQEIAQLAQAKGIALAPDAADKTLALIDTLDPASTTSLQRDVAQGHRTEIGSFSGYVVRAAEALGLDVPAHRQVLERLGE</sequence>
<comment type="caution">
    <text evidence="7">The sequence shown here is derived from an EMBL/GenBank/DDBJ whole genome shotgun (WGS) entry which is preliminary data.</text>
</comment>
<evidence type="ECO:0000256" key="2">
    <source>
        <dbReference type="ARBA" id="ARBA00022857"/>
    </source>
</evidence>
<dbReference type="RefSeq" id="WP_131919800.1">
    <property type="nucleotide sequence ID" value="NZ_JAOQNU010000019.1"/>
</dbReference>
<keyword evidence="4" id="KW-0566">Pantothenate biosynthesis</keyword>
<dbReference type="Proteomes" id="UP000294813">
    <property type="component" value="Unassembled WGS sequence"/>
</dbReference>
<comment type="function">
    <text evidence="4">Catalyzes the NADPH-dependent reduction of ketopantoate into pantoic acid.</text>
</comment>
<dbReference type="GO" id="GO:0008677">
    <property type="term" value="F:2-dehydropantoate 2-reductase activity"/>
    <property type="evidence" value="ECO:0007669"/>
    <property type="project" value="UniProtKB-EC"/>
</dbReference>
<keyword evidence="3 4" id="KW-0560">Oxidoreductase</keyword>
<dbReference type="InterPro" id="IPR013332">
    <property type="entry name" value="KPR_N"/>
</dbReference>
<dbReference type="SUPFAM" id="SSF48179">
    <property type="entry name" value="6-phosphogluconate dehydrogenase C-terminal domain-like"/>
    <property type="match status" value="1"/>
</dbReference>
<evidence type="ECO:0000259" key="5">
    <source>
        <dbReference type="Pfam" id="PF02558"/>
    </source>
</evidence>
<dbReference type="PANTHER" id="PTHR21708:SF26">
    <property type="entry name" value="2-DEHYDROPANTOATE 2-REDUCTASE"/>
    <property type="match status" value="1"/>
</dbReference>
<comment type="similarity">
    <text evidence="1 4">Belongs to the ketopantoate reductase family.</text>
</comment>
<evidence type="ECO:0000256" key="4">
    <source>
        <dbReference type="RuleBase" id="RU362068"/>
    </source>
</evidence>
<dbReference type="Pfam" id="PF08546">
    <property type="entry name" value="ApbA_C"/>
    <property type="match status" value="1"/>
</dbReference>
<evidence type="ECO:0000256" key="3">
    <source>
        <dbReference type="ARBA" id="ARBA00023002"/>
    </source>
</evidence>
<evidence type="ECO:0000313" key="7">
    <source>
        <dbReference type="EMBL" id="TCP62629.1"/>
    </source>
</evidence>
<dbReference type="Gene3D" id="3.40.50.720">
    <property type="entry name" value="NAD(P)-binding Rossmann-like Domain"/>
    <property type="match status" value="1"/>
</dbReference>
<proteinExistence type="inferred from homology"/>
<feature type="domain" description="Ketopantoate reductase C-terminal" evidence="6">
    <location>
        <begin position="188"/>
        <end position="306"/>
    </location>
</feature>
<comment type="pathway">
    <text evidence="4">Cofactor biosynthesis; (R)-pantothenate biosynthesis; (R)-pantoate from 3-methyl-2-oxobutanoate: step 2/2.</text>
</comment>
<feature type="domain" description="Ketopantoate reductase N-terminal" evidence="5">
    <location>
        <begin position="3"/>
        <end position="155"/>
    </location>
</feature>
<evidence type="ECO:0000256" key="1">
    <source>
        <dbReference type="ARBA" id="ARBA00007870"/>
    </source>
</evidence>
<dbReference type="Pfam" id="PF02558">
    <property type="entry name" value="ApbA"/>
    <property type="match status" value="1"/>
</dbReference>
<dbReference type="EMBL" id="SLXT01000020">
    <property type="protein sequence ID" value="TCP62629.1"/>
    <property type="molecule type" value="Genomic_DNA"/>
</dbReference>
<comment type="catalytic activity">
    <reaction evidence="4">
        <text>(R)-pantoate + NADP(+) = 2-dehydropantoate + NADPH + H(+)</text>
        <dbReference type="Rhea" id="RHEA:16233"/>
        <dbReference type="ChEBI" id="CHEBI:11561"/>
        <dbReference type="ChEBI" id="CHEBI:15378"/>
        <dbReference type="ChEBI" id="CHEBI:15980"/>
        <dbReference type="ChEBI" id="CHEBI:57783"/>
        <dbReference type="ChEBI" id="CHEBI:58349"/>
        <dbReference type="EC" id="1.1.1.169"/>
    </reaction>
</comment>
<dbReference type="GO" id="GO:0005737">
    <property type="term" value="C:cytoplasm"/>
    <property type="evidence" value="ECO:0007669"/>
    <property type="project" value="TreeGrafter"/>
</dbReference>
<dbReference type="InterPro" id="IPR003710">
    <property type="entry name" value="ApbA"/>
</dbReference>
<dbReference type="EC" id="1.1.1.169" evidence="4"/>
<reference evidence="7 8" key="1">
    <citation type="submission" date="2019-03" db="EMBL/GenBank/DDBJ databases">
        <title>Genomic Encyclopedia of Type Strains, Phase IV (KMG-IV): sequencing the most valuable type-strain genomes for metagenomic binning, comparative biology and taxonomic classification.</title>
        <authorList>
            <person name="Goeker M."/>
        </authorList>
    </citation>
    <scope>NUCLEOTIDE SEQUENCE [LARGE SCALE GENOMIC DNA]</scope>
    <source>
        <strain evidence="7 8">DSM 11170</strain>
    </source>
</reference>
<name>A0A4R2RJE4_9FIRM</name>
<keyword evidence="8" id="KW-1185">Reference proteome</keyword>
<accession>A0A4R2RJE4</accession>
<dbReference type="GO" id="GO:0015940">
    <property type="term" value="P:pantothenate biosynthetic process"/>
    <property type="evidence" value="ECO:0007669"/>
    <property type="project" value="UniProtKB-UniPathway"/>
</dbReference>
<gene>
    <name evidence="7" type="ORF">EDD73_12047</name>
</gene>
<evidence type="ECO:0000259" key="6">
    <source>
        <dbReference type="Pfam" id="PF08546"/>
    </source>
</evidence>
<dbReference type="InterPro" id="IPR036291">
    <property type="entry name" value="NAD(P)-bd_dom_sf"/>
</dbReference>
<dbReference type="SUPFAM" id="SSF51735">
    <property type="entry name" value="NAD(P)-binding Rossmann-fold domains"/>
    <property type="match status" value="1"/>
</dbReference>
<dbReference type="Gene3D" id="1.10.1040.10">
    <property type="entry name" value="N-(1-d-carboxylethyl)-l-norvaline Dehydrogenase, domain 2"/>
    <property type="match status" value="1"/>
</dbReference>
<dbReference type="InterPro" id="IPR051402">
    <property type="entry name" value="KPR-Related"/>
</dbReference>
<dbReference type="OrthoDB" id="9772736at2"/>
<dbReference type="InterPro" id="IPR008927">
    <property type="entry name" value="6-PGluconate_DH-like_C_sf"/>
</dbReference>
<dbReference type="InterPro" id="IPR013328">
    <property type="entry name" value="6PGD_dom2"/>
</dbReference>
<organism evidence="7 8">
    <name type="scientific">Heliophilum fasciatum</name>
    <dbReference type="NCBI Taxonomy" id="35700"/>
    <lineage>
        <taxon>Bacteria</taxon>
        <taxon>Bacillati</taxon>
        <taxon>Bacillota</taxon>
        <taxon>Clostridia</taxon>
        <taxon>Eubacteriales</taxon>
        <taxon>Heliobacteriaceae</taxon>
        <taxon>Heliophilum</taxon>
    </lineage>
</organism>
<dbReference type="UniPathway" id="UPA00028">
    <property type="reaction ID" value="UER00004"/>
</dbReference>
<keyword evidence="2 4" id="KW-0521">NADP</keyword>